<feature type="non-terminal residue" evidence="2">
    <location>
        <position position="1"/>
    </location>
</feature>
<dbReference type="STRING" id="2070753.A0A3A2ZI00"/>
<sequence>TLREHVFARLAAASTAERARTTTGAGEVLARAGMPEFLEEVNGLVDTLDRVRSADWKCHERWYEEIASQAV</sequence>
<gene>
    <name evidence="2" type="ORF">PHISCL_10792</name>
</gene>
<protein>
    <submittedName>
        <fullName evidence="2">Uncharacterized protein</fullName>
    </submittedName>
</protein>
<accession>A0A3A2ZI00</accession>
<evidence type="ECO:0000313" key="2">
    <source>
        <dbReference type="EMBL" id="RJE16871.1"/>
    </source>
</evidence>
<comment type="similarity">
    <text evidence="1">Belongs to the TCP11 family.</text>
</comment>
<dbReference type="EMBL" id="MVGC01002346">
    <property type="protein sequence ID" value="RJE16871.1"/>
    <property type="molecule type" value="Genomic_DNA"/>
</dbReference>
<dbReference type="InterPro" id="IPR008862">
    <property type="entry name" value="Tcp11"/>
</dbReference>
<dbReference type="AlphaFoldDB" id="A0A3A2ZI00"/>
<reference evidence="3" key="1">
    <citation type="submission" date="2017-02" db="EMBL/GenBank/DDBJ databases">
        <authorList>
            <person name="Tafer H."/>
            <person name="Lopandic K."/>
        </authorList>
    </citation>
    <scope>NUCLEOTIDE SEQUENCE [LARGE SCALE GENOMIC DNA]</scope>
    <source>
        <strain evidence="3">CBS 366.77</strain>
    </source>
</reference>
<dbReference type="Proteomes" id="UP000266188">
    <property type="component" value="Unassembled WGS sequence"/>
</dbReference>
<name>A0A3A2ZI00_9EURO</name>
<organism evidence="2 3">
    <name type="scientific">Aspergillus sclerotialis</name>
    <dbReference type="NCBI Taxonomy" id="2070753"/>
    <lineage>
        <taxon>Eukaryota</taxon>
        <taxon>Fungi</taxon>
        <taxon>Dikarya</taxon>
        <taxon>Ascomycota</taxon>
        <taxon>Pezizomycotina</taxon>
        <taxon>Eurotiomycetes</taxon>
        <taxon>Eurotiomycetidae</taxon>
        <taxon>Eurotiales</taxon>
        <taxon>Aspergillaceae</taxon>
        <taxon>Aspergillus</taxon>
        <taxon>Aspergillus subgen. Polypaecilum</taxon>
    </lineage>
</organism>
<proteinExistence type="inferred from homology"/>
<comment type="caution">
    <text evidence="2">The sequence shown here is derived from an EMBL/GenBank/DDBJ whole genome shotgun (WGS) entry which is preliminary data.</text>
</comment>
<evidence type="ECO:0000313" key="3">
    <source>
        <dbReference type="Proteomes" id="UP000266188"/>
    </source>
</evidence>
<keyword evidence="3" id="KW-1185">Reference proteome</keyword>
<evidence type="ECO:0000256" key="1">
    <source>
        <dbReference type="ARBA" id="ARBA00010954"/>
    </source>
</evidence>
<dbReference type="OrthoDB" id="5310630at2759"/>
<dbReference type="Pfam" id="PF05794">
    <property type="entry name" value="Tcp11"/>
    <property type="match status" value="1"/>
</dbReference>